<reference evidence="1 2" key="1">
    <citation type="journal article" date="2020" name="Cell">
        <title>Large-Scale Comparative Analyses of Tick Genomes Elucidate Their Genetic Diversity and Vector Capacities.</title>
        <authorList>
            <consortium name="Tick Genome and Microbiome Consortium (TIGMIC)"/>
            <person name="Jia N."/>
            <person name="Wang J."/>
            <person name="Shi W."/>
            <person name="Du L."/>
            <person name="Sun Y."/>
            <person name="Zhan W."/>
            <person name="Jiang J.F."/>
            <person name="Wang Q."/>
            <person name="Zhang B."/>
            <person name="Ji P."/>
            <person name="Bell-Sakyi L."/>
            <person name="Cui X.M."/>
            <person name="Yuan T.T."/>
            <person name="Jiang B.G."/>
            <person name="Yang W.F."/>
            <person name="Lam T.T."/>
            <person name="Chang Q.C."/>
            <person name="Ding S.J."/>
            <person name="Wang X.J."/>
            <person name="Zhu J.G."/>
            <person name="Ruan X.D."/>
            <person name="Zhao L."/>
            <person name="Wei J.T."/>
            <person name="Ye R.Z."/>
            <person name="Que T.C."/>
            <person name="Du C.H."/>
            <person name="Zhou Y.H."/>
            <person name="Cheng J.X."/>
            <person name="Dai P.F."/>
            <person name="Guo W.B."/>
            <person name="Han X.H."/>
            <person name="Huang E.J."/>
            <person name="Li L.F."/>
            <person name="Wei W."/>
            <person name="Gao Y.C."/>
            <person name="Liu J.Z."/>
            <person name="Shao H.Z."/>
            <person name="Wang X."/>
            <person name="Wang C.C."/>
            <person name="Yang T.C."/>
            <person name="Huo Q.B."/>
            <person name="Li W."/>
            <person name="Chen H.Y."/>
            <person name="Chen S.E."/>
            <person name="Zhou L.G."/>
            <person name="Ni X.B."/>
            <person name="Tian J.H."/>
            <person name="Sheng Y."/>
            <person name="Liu T."/>
            <person name="Pan Y.S."/>
            <person name="Xia L.Y."/>
            <person name="Li J."/>
            <person name="Zhao F."/>
            <person name="Cao W.C."/>
        </authorList>
    </citation>
    <scope>NUCLEOTIDE SEQUENCE [LARGE SCALE GENOMIC DNA]</scope>
    <source>
        <strain evidence="1">Iper-2018</strain>
    </source>
</reference>
<dbReference type="Proteomes" id="UP000805193">
    <property type="component" value="Unassembled WGS sequence"/>
</dbReference>
<protein>
    <submittedName>
        <fullName evidence="1">Uncharacterized protein</fullName>
    </submittedName>
</protein>
<name>A0AC60NVM7_IXOPE</name>
<organism evidence="1 2">
    <name type="scientific">Ixodes persulcatus</name>
    <name type="common">Taiga tick</name>
    <dbReference type="NCBI Taxonomy" id="34615"/>
    <lineage>
        <taxon>Eukaryota</taxon>
        <taxon>Metazoa</taxon>
        <taxon>Ecdysozoa</taxon>
        <taxon>Arthropoda</taxon>
        <taxon>Chelicerata</taxon>
        <taxon>Arachnida</taxon>
        <taxon>Acari</taxon>
        <taxon>Parasitiformes</taxon>
        <taxon>Ixodida</taxon>
        <taxon>Ixodoidea</taxon>
        <taxon>Ixodidae</taxon>
        <taxon>Ixodinae</taxon>
        <taxon>Ixodes</taxon>
    </lineage>
</organism>
<dbReference type="EMBL" id="JABSTQ010011459">
    <property type="protein sequence ID" value="KAG0411132.1"/>
    <property type="molecule type" value="Genomic_DNA"/>
</dbReference>
<accession>A0AC60NVM7</accession>
<feature type="non-terminal residue" evidence="1">
    <location>
        <position position="1"/>
    </location>
</feature>
<gene>
    <name evidence="1" type="ORF">HPB47_011739</name>
</gene>
<comment type="caution">
    <text evidence="1">The sequence shown here is derived from an EMBL/GenBank/DDBJ whole genome shotgun (WGS) entry which is preliminary data.</text>
</comment>
<evidence type="ECO:0000313" key="2">
    <source>
        <dbReference type="Proteomes" id="UP000805193"/>
    </source>
</evidence>
<keyword evidence="2" id="KW-1185">Reference proteome</keyword>
<proteinExistence type="predicted"/>
<sequence length="181" mass="20388">GVEASSMVLVKSVRRFSLAHFLTHRDTGTRQCYTETNSRANNGVPGSTRRRLHDHRTGEQRLQLLSGFRALFPASSPIYQPPFIVRKNASNGENQFEGYCIDLINAIKDILKFEYVITEVKDKMFGSIDKTTKQWNGMIRELVDKSKEEFTGNAPCSACSRRGLSRTSGGFLARDDDHSPK</sequence>
<evidence type="ECO:0000313" key="1">
    <source>
        <dbReference type="EMBL" id="KAG0411132.1"/>
    </source>
</evidence>